<reference evidence="3" key="1">
    <citation type="submission" date="2023-07" db="EMBL/GenBank/DDBJ databases">
        <title>Chryseobacterium sp. GMJ5 Genome sequencing and assembly.</title>
        <authorList>
            <person name="Jung Y."/>
        </authorList>
    </citation>
    <scope>NUCLEOTIDE SEQUENCE [LARGE SCALE GENOMIC DNA]</scope>
    <source>
        <strain evidence="3">GMJ5</strain>
    </source>
</reference>
<dbReference type="RefSeq" id="WP_262989207.1">
    <property type="nucleotide sequence ID" value="NZ_JAOTEN010000001.1"/>
</dbReference>
<name>A0ABT2VTN6_9FLAO</name>
<sequence>MKKILYSLFIFASAVLFAQKNPNVKFAVSGDAVGTVAMFDAKKEFIQSVNVFKTSANLPQNLKKFGYLSENGLAEVKFKKNFGPLDTMKISQLNEQYGLPKDNTVFIEGYEFSPEAKIYSDMLVKQEVKDYNGKKTLFVTTTQN</sequence>
<dbReference type="Proteomes" id="UP001208114">
    <property type="component" value="Unassembled WGS sequence"/>
</dbReference>
<gene>
    <name evidence="2" type="ORF">N0B16_02825</name>
</gene>
<comment type="caution">
    <text evidence="2">The sequence shown here is derived from an EMBL/GenBank/DDBJ whole genome shotgun (WGS) entry which is preliminary data.</text>
</comment>
<accession>A0ABT2VTN6</accession>
<feature type="chain" id="PRO_5046585593" evidence="1">
    <location>
        <begin position="19"/>
        <end position="144"/>
    </location>
</feature>
<protein>
    <submittedName>
        <fullName evidence="2">Uncharacterized protein</fullName>
    </submittedName>
</protein>
<organism evidence="2 3">
    <name type="scientific">Chryseobacterium gilvum</name>
    <dbReference type="NCBI Taxonomy" id="2976534"/>
    <lineage>
        <taxon>Bacteria</taxon>
        <taxon>Pseudomonadati</taxon>
        <taxon>Bacteroidota</taxon>
        <taxon>Flavobacteriia</taxon>
        <taxon>Flavobacteriales</taxon>
        <taxon>Weeksellaceae</taxon>
        <taxon>Chryseobacterium group</taxon>
        <taxon>Chryseobacterium</taxon>
    </lineage>
</organism>
<keyword evidence="3" id="KW-1185">Reference proteome</keyword>
<keyword evidence="1" id="KW-0732">Signal</keyword>
<proteinExistence type="predicted"/>
<feature type="signal peptide" evidence="1">
    <location>
        <begin position="1"/>
        <end position="18"/>
    </location>
</feature>
<dbReference type="EMBL" id="JAOTEN010000001">
    <property type="protein sequence ID" value="MCU7613360.1"/>
    <property type="molecule type" value="Genomic_DNA"/>
</dbReference>
<evidence type="ECO:0000313" key="3">
    <source>
        <dbReference type="Proteomes" id="UP001208114"/>
    </source>
</evidence>
<evidence type="ECO:0000256" key="1">
    <source>
        <dbReference type="SAM" id="SignalP"/>
    </source>
</evidence>
<evidence type="ECO:0000313" key="2">
    <source>
        <dbReference type="EMBL" id="MCU7613360.1"/>
    </source>
</evidence>